<dbReference type="AlphaFoldDB" id="A0A554XMN4"/>
<dbReference type="Pfam" id="PF00563">
    <property type="entry name" value="EAL"/>
    <property type="match status" value="1"/>
</dbReference>
<dbReference type="SUPFAM" id="SSF158472">
    <property type="entry name" value="HAMP domain-like"/>
    <property type="match status" value="1"/>
</dbReference>
<evidence type="ECO:0000256" key="1">
    <source>
        <dbReference type="SAM" id="Phobius"/>
    </source>
</evidence>
<protein>
    <submittedName>
        <fullName evidence="5">Phytochrome-like protein cph2</fullName>
    </submittedName>
</protein>
<gene>
    <name evidence="5" type="primary">cph2_2</name>
    <name evidence="5" type="ORF">Tfont_01333</name>
</gene>
<dbReference type="InterPro" id="IPR050706">
    <property type="entry name" value="Cyclic-di-GMP_PDE-like"/>
</dbReference>
<dbReference type="GO" id="GO:0071111">
    <property type="term" value="F:cyclic-guanylate-specific phosphodiesterase activity"/>
    <property type="evidence" value="ECO:0007669"/>
    <property type="project" value="InterPro"/>
</dbReference>
<feature type="domain" description="EAL" evidence="2">
    <location>
        <begin position="536"/>
        <end position="789"/>
    </location>
</feature>
<accession>A0A554XMN4</accession>
<organism evidence="5 6">
    <name type="scientific">Tepidimonas fonticaldi</name>
    <dbReference type="NCBI Taxonomy" id="1101373"/>
    <lineage>
        <taxon>Bacteria</taxon>
        <taxon>Pseudomonadati</taxon>
        <taxon>Pseudomonadota</taxon>
        <taxon>Betaproteobacteria</taxon>
        <taxon>Burkholderiales</taxon>
        <taxon>Tepidimonas</taxon>
    </lineage>
</organism>
<keyword evidence="1" id="KW-0812">Transmembrane</keyword>
<dbReference type="InterPro" id="IPR029151">
    <property type="entry name" value="Sensor-like_sf"/>
</dbReference>
<dbReference type="InterPro" id="IPR001633">
    <property type="entry name" value="EAL_dom"/>
</dbReference>
<dbReference type="InterPro" id="IPR029787">
    <property type="entry name" value="Nucleotide_cyclase"/>
</dbReference>
<evidence type="ECO:0000259" key="3">
    <source>
        <dbReference type="PROSITE" id="PS50885"/>
    </source>
</evidence>
<dbReference type="InterPro" id="IPR035919">
    <property type="entry name" value="EAL_sf"/>
</dbReference>
<feature type="transmembrane region" description="Helical" evidence="1">
    <location>
        <begin position="20"/>
        <end position="39"/>
    </location>
</feature>
<dbReference type="SMART" id="SM00052">
    <property type="entry name" value="EAL"/>
    <property type="match status" value="1"/>
</dbReference>
<dbReference type="Proteomes" id="UP000316388">
    <property type="component" value="Unassembled WGS sequence"/>
</dbReference>
<dbReference type="GO" id="GO:0007165">
    <property type="term" value="P:signal transduction"/>
    <property type="evidence" value="ECO:0007669"/>
    <property type="project" value="InterPro"/>
</dbReference>
<proteinExistence type="predicted"/>
<dbReference type="PANTHER" id="PTHR33121">
    <property type="entry name" value="CYCLIC DI-GMP PHOSPHODIESTERASE PDEF"/>
    <property type="match status" value="1"/>
</dbReference>
<dbReference type="InterPro" id="IPR043128">
    <property type="entry name" value="Rev_trsase/Diguanyl_cyclase"/>
</dbReference>
<dbReference type="RefSeq" id="WP_260682296.1">
    <property type="nucleotide sequence ID" value="NZ_VJOO01000010.1"/>
</dbReference>
<sequence length="804" mass="86486">MSAWPNWRAGWRDVRLAPRIVGISVALLLLVQAVVFVFVRAGIETQAQAEIAKELATGERVWRRLLEQNAARLQQGAQLLASDYGFRTAVASGDRETAQSALENHGERIGSVLSAFFDARGTLVAHSPFPAWSLAPAQATATLQAVAQGLADPARTSALAFLGRTPYQFVLVPVRAPLVIGWVLMSFPIDQALADDLYRLFAVHVAVVGEVPGQPPAVIVGAGAAQPAHRQAALAALPPGQSALALDGERYLARAFRLESLNGSVGTVLLRSVDEVMAPFVRLQWLLGGITALGVLLFALVNWGAMRRVTQPLRALTRAARALEQGEADVALAGTDRNDEVGRLARGFEAMRGSLARQQAEIRRMAFEDRLTELPNRARFRLALQQALDGRDAARPLAVLTLNLDRFKHINHVLGYAFGDAVLRAAAARLRETVDPPGGMLARLGGDEFCVLVPDADAAQALALAERLAAAFQAPLVLDEQTVDLSVGMGVAVWPGDGADADTLLGHAEIAMRAAKARAVGLLRYDAALDVASAQTLSLLGDLRQAIDRHELRLYLQPKIEVASGAVVAAEALVRWRHPQRGLVPPMQFIPFAEQTGFVRVLTRWMLEETARQWPVLQAACPRLRVAVNLSTRDLMDPDLAGWLDAWRRGHGIDPAAIGLEITESAIMDDPQRAEATLNRLADLGFRLAIDDFGTGYSSLAYLKRLPVQELKIDRSFVAGMERDADDATIVRSTIDLAHNLGLSVVAEGVENAAILTTLHALGCDEAQGYHIARPMPVADWDAWCRARASGSPGAPAASGTVPA</sequence>
<dbReference type="PROSITE" id="PS50885">
    <property type="entry name" value="HAMP"/>
    <property type="match status" value="1"/>
</dbReference>
<dbReference type="PROSITE" id="PS50883">
    <property type="entry name" value="EAL"/>
    <property type="match status" value="1"/>
</dbReference>
<name>A0A554XMN4_9BURK</name>
<dbReference type="InterPro" id="IPR029150">
    <property type="entry name" value="dCache_3"/>
</dbReference>
<dbReference type="CDD" id="cd01948">
    <property type="entry name" value="EAL"/>
    <property type="match status" value="1"/>
</dbReference>
<dbReference type="SUPFAM" id="SSF103190">
    <property type="entry name" value="Sensory domain-like"/>
    <property type="match status" value="1"/>
</dbReference>
<keyword evidence="1" id="KW-0472">Membrane</keyword>
<dbReference type="PROSITE" id="PS50887">
    <property type="entry name" value="GGDEF"/>
    <property type="match status" value="1"/>
</dbReference>
<dbReference type="SMART" id="SM00304">
    <property type="entry name" value="HAMP"/>
    <property type="match status" value="1"/>
</dbReference>
<dbReference type="Pfam" id="PF00990">
    <property type="entry name" value="GGDEF"/>
    <property type="match status" value="1"/>
</dbReference>
<dbReference type="Pfam" id="PF00672">
    <property type="entry name" value="HAMP"/>
    <property type="match status" value="1"/>
</dbReference>
<reference evidence="5 6" key="1">
    <citation type="submission" date="2019-07" db="EMBL/GenBank/DDBJ databases">
        <title>Tepidimonas fonticaldi AT-A2 draft genome.</title>
        <authorList>
            <person name="Da Costa M.S."/>
            <person name="Froufe H.J.C."/>
            <person name="Egas C."/>
            <person name="Albuquerque L."/>
        </authorList>
    </citation>
    <scope>NUCLEOTIDE SEQUENCE [LARGE SCALE GENOMIC DNA]</scope>
    <source>
        <strain evidence="5 6">AT-A2</strain>
    </source>
</reference>
<dbReference type="Gene3D" id="3.20.20.450">
    <property type="entry name" value="EAL domain"/>
    <property type="match status" value="1"/>
</dbReference>
<dbReference type="SUPFAM" id="SSF55073">
    <property type="entry name" value="Nucleotide cyclase"/>
    <property type="match status" value="1"/>
</dbReference>
<evidence type="ECO:0000259" key="2">
    <source>
        <dbReference type="PROSITE" id="PS50883"/>
    </source>
</evidence>
<evidence type="ECO:0000259" key="4">
    <source>
        <dbReference type="PROSITE" id="PS50887"/>
    </source>
</evidence>
<dbReference type="GO" id="GO:0016020">
    <property type="term" value="C:membrane"/>
    <property type="evidence" value="ECO:0007669"/>
    <property type="project" value="InterPro"/>
</dbReference>
<dbReference type="CDD" id="cd01949">
    <property type="entry name" value="GGDEF"/>
    <property type="match status" value="1"/>
</dbReference>
<dbReference type="SMART" id="SM00267">
    <property type="entry name" value="GGDEF"/>
    <property type="match status" value="1"/>
</dbReference>
<dbReference type="EMBL" id="VJOO01000010">
    <property type="protein sequence ID" value="TSE37093.1"/>
    <property type="molecule type" value="Genomic_DNA"/>
</dbReference>
<dbReference type="SUPFAM" id="SSF141868">
    <property type="entry name" value="EAL domain-like"/>
    <property type="match status" value="1"/>
</dbReference>
<dbReference type="PANTHER" id="PTHR33121:SF71">
    <property type="entry name" value="OXYGEN SENSOR PROTEIN DOSP"/>
    <property type="match status" value="1"/>
</dbReference>
<dbReference type="NCBIfam" id="TIGR00254">
    <property type="entry name" value="GGDEF"/>
    <property type="match status" value="1"/>
</dbReference>
<keyword evidence="1" id="KW-1133">Transmembrane helix</keyword>
<feature type="transmembrane region" description="Helical" evidence="1">
    <location>
        <begin position="285"/>
        <end position="305"/>
    </location>
</feature>
<comment type="caution">
    <text evidence="5">The sequence shown here is derived from an EMBL/GenBank/DDBJ whole genome shotgun (WGS) entry which is preliminary data.</text>
</comment>
<dbReference type="Gene3D" id="3.30.70.270">
    <property type="match status" value="1"/>
</dbReference>
<dbReference type="CDD" id="cd06225">
    <property type="entry name" value="HAMP"/>
    <property type="match status" value="1"/>
</dbReference>
<dbReference type="Pfam" id="PF14827">
    <property type="entry name" value="dCache_3"/>
    <property type="match status" value="1"/>
</dbReference>
<feature type="domain" description="GGDEF" evidence="4">
    <location>
        <begin position="395"/>
        <end position="530"/>
    </location>
</feature>
<dbReference type="InterPro" id="IPR003660">
    <property type="entry name" value="HAMP_dom"/>
</dbReference>
<dbReference type="Gene3D" id="6.10.340.10">
    <property type="match status" value="1"/>
</dbReference>
<evidence type="ECO:0000313" key="6">
    <source>
        <dbReference type="Proteomes" id="UP000316388"/>
    </source>
</evidence>
<evidence type="ECO:0000313" key="5">
    <source>
        <dbReference type="EMBL" id="TSE37093.1"/>
    </source>
</evidence>
<feature type="domain" description="HAMP" evidence="3">
    <location>
        <begin position="307"/>
        <end position="360"/>
    </location>
</feature>
<dbReference type="InterPro" id="IPR000160">
    <property type="entry name" value="GGDEF_dom"/>
</dbReference>